<protein>
    <submittedName>
        <fullName evidence="1">Phage minor capsid protein</fullName>
    </submittedName>
</protein>
<keyword evidence="2" id="KW-1185">Reference proteome</keyword>
<evidence type="ECO:0000313" key="1">
    <source>
        <dbReference type="EMBL" id="MFD1425495.1"/>
    </source>
</evidence>
<reference evidence="2" key="1">
    <citation type="journal article" date="2019" name="Int. J. Syst. Evol. Microbiol.">
        <title>The Global Catalogue of Microorganisms (GCM) 10K type strain sequencing project: providing services to taxonomists for standard genome sequencing and annotation.</title>
        <authorList>
            <consortium name="The Broad Institute Genomics Platform"/>
            <consortium name="The Broad Institute Genome Sequencing Center for Infectious Disease"/>
            <person name="Wu L."/>
            <person name="Ma J."/>
        </authorList>
    </citation>
    <scope>NUCLEOTIDE SEQUENCE [LARGE SCALE GENOMIC DNA]</scope>
    <source>
        <strain evidence="2">S1</strain>
    </source>
</reference>
<dbReference type="Proteomes" id="UP001597282">
    <property type="component" value="Unassembled WGS sequence"/>
</dbReference>
<dbReference type="RefSeq" id="WP_380162283.1">
    <property type="nucleotide sequence ID" value="NZ_JBHTNU010000001.1"/>
</dbReference>
<dbReference type="InterPro" id="IPR009319">
    <property type="entry name" value="Phage_A118_VSP1"/>
</dbReference>
<evidence type="ECO:0000313" key="2">
    <source>
        <dbReference type="Proteomes" id="UP001597282"/>
    </source>
</evidence>
<accession>A0ABW4C7I9</accession>
<dbReference type="EMBL" id="JBHTNU010000001">
    <property type="protein sequence ID" value="MFD1425495.1"/>
    <property type="molecule type" value="Genomic_DNA"/>
</dbReference>
<organism evidence="1 2">
    <name type="scientific">Kroppenstedtia sanguinis</name>
    <dbReference type="NCBI Taxonomy" id="1380684"/>
    <lineage>
        <taxon>Bacteria</taxon>
        <taxon>Bacillati</taxon>
        <taxon>Bacillota</taxon>
        <taxon>Bacilli</taxon>
        <taxon>Bacillales</taxon>
        <taxon>Thermoactinomycetaceae</taxon>
        <taxon>Kroppenstedtia</taxon>
    </lineage>
</organism>
<proteinExistence type="predicted"/>
<gene>
    <name evidence="1" type="ORF">ACFQ4Y_00925</name>
</gene>
<sequence>MIDRERLQKLSQPVIDIYLEMQEKMLTAIVQRLRGHEGLMMDDILAWQVEKLNQLGGLTEKNIRLIAKTAGIGVRDLINMLREAGVEALGPNESLLEAVKRKAAPPPIREDPTIRNILAAYEKQAKDILNLVNATLLDQSQQVYRDIVNRTTAEVLAGIKSPQQAIRDAVRGWARKGIPALIDRQGRRWGVEGYIGMITRTMSNRIANEMQEARFDEWEIDLIEVSSHAGARPLCAPYQGRIFSRSGKHPKYPSLSSTSYGKAAGIRGVNCGHVFYPFIEGVSIQRYEPYNQAENARIYEESQRQRALERAIRQAKTEAKLFEELGDEEGVARAKQLIRDRQARMRDFIDDTDRTRRYDREQIYS</sequence>
<name>A0ABW4C7I9_9BACL</name>
<comment type="caution">
    <text evidence="1">The sequence shown here is derived from an EMBL/GenBank/DDBJ whole genome shotgun (WGS) entry which is preliminary data.</text>
</comment>
<dbReference type="Pfam" id="PF06152">
    <property type="entry name" value="Phage_min_cap2"/>
    <property type="match status" value="1"/>
</dbReference>